<dbReference type="EC" id="1.13.99.1" evidence="6"/>
<feature type="binding site" evidence="19">
    <location>
        <position position="476"/>
    </location>
    <ligand>
        <name>Fe cation</name>
        <dbReference type="ChEBI" id="CHEBI:24875"/>
        <label>1</label>
    </ligand>
</feature>
<proteinExistence type="inferred from homology"/>
<evidence type="ECO:0000256" key="10">
    <source>
        <dbReference type="ARBA" id="ARBA00022771"/>
    </source>
</evidence>
<evidence type="ECO:0000256" key="1">
    <source>
        <dbReference type="ARBA" id="ARBA00004123"/>
    </source>
</evidence>
<keyword evidence="8" id="KW-0060">Ascorbate biosynthesis</keyword>
<evidence type="ECO:0000313" key="25">
    <source>
        <dbReference type="Proteomes" id="UP000516314"/>
    </source>
</evidence>
<evidence type="ECO:0000256" key="5">
    <source>
        <dbReference type="ARBA" id="ARBA00010445"/>
    </source>
</evidence>
<accession>A0A7G2DT51</accession>
<dbReference type="GO" id="GO:0005506">
    <property type="term" value="F:iron ion binding"/>
    <property type="evidence" value="ECO:0007669"/>
    <property type="project" value="InterPro"/>
</dbReference>
<dbReference type="EMBL" id="LR881466">
    <property type="protein sequence ID" value="CAD5312710.1"/>
    <property type="molecule type" value="Genomic_DNA"/>
</dbReference>
<evidence type="ECO:0000259" key="23">
    <source>
        <dbReference type="PROSITE" id="PS50016"/>
    </source>
</evidence>
<keyword evidence="10 20" id="KW-0863">Zinc-finger</keyword>
<feature type="transmembrane region" description="Helical" evidence="22">
    <location>
        <begin position="199"/>
        <end position="220"/>
    </location>
</feature>
<feature type="compositionally biased region" description="Acidic residues" evidence="21">
    <location>
        <begin position="902"/>
        <end position="911"/>
    </location>
</feature>
<evidence type="ECO:0000256" key="16">
    <source>
        <dbReference type="ARBA" id="ARBA00023163"/>
    </source>
</evidence>
<keyword evidence="22" id="KW-0812">Transmembrane</keyword>
<protein>
    <recommendedName>
        <fullName evidence="6">inositol oxygenase</fullName>
        <ecNumber evidence="6">1.13.99.1</ecNumber>
    </recommendedName>
</protein>
<dbReference type="GO" id="GO:0050113">
    <property type="term" value="F:inositol oxygenase activity"/>
    <property type="evidence" value="ECO:0007669"/>
    <property type="project" value="UniProtKB-EC"/>
</dbReference>
<dbReference type="InterPro" id="IPR011011">
    <property type="entry name" value="Znf_FYVE_PHD"/>
</dbReference>
<dbReference type="Pfam" id="PF05153">
    <property type="entry name" value="MIOX"/>
    <property type="match status" value="1"/>
</dbReference>
<keyword evidence="11" id="KW-0862">Zinc</keyword>
<keyword evidence="16" id="KW-0804">Transcription</keyword>
<feature type="compositionally biased region" description="Low complexity" evidence="21">
    <location>
        <begin position="867"/>
        <end position="879"/>
    </location>
</feature>
<feature type="binding site" evidence="19">
    <location>
        <position position="535"/>
    </location>
    <ligand>
        <name>Fe cation</name>
        <dbReference type="ChEBI" id="CHEBI:24875"/>
        <label>1</label>
    </ligand>
</feature>
<dbReference type="InterPro" id="IPR001965">
    <property type="entry name" value="Znf_PHD"/>
</dbReference>
<dbReference type="SMART" id="SM00249">
    <property type="entry name" value="PHD"/>
    <property type="match status" value="1"/>
</dbReference>
<keyword evidence="9 19" id="KW-0479">Metal-binding</keyword>
<dbReference type="InterPro" id="IPR044104">
    <property type="entry name" value="PHD_AL_plant"/>
</dbReference>
<evidence type="ECO:0000256" key="13">
    <source>
        <dbReference type="ARBA" id="ARBA00023002"/>
    </source>
</evidence>
<feature type="transmembrane region" description="Helical" evidence="22">
    <location>
        <begin position="92"/>
        <end position="112"/>
    </location>
</feature>
<keyword evidence="17" id="KW-0539">Nucleus</keyword>
<feature type="transmembrane region" description="Helical" evidence="22">
    <location>
        <begin position="236"/>
        <end position="254"/>
    </location>
</feature>
<feature type="region of interest" description="Disordered" evidence="21">
    <location>
        <begin position="859"/>
        <end position="911"/>
    </location>
</feature>
<keyword evidence="22" id="KW-1133">Transmembrane helix</keyword>
<feature type="binding site" evidence="18">
    <location>
        <position position="407"/>
    </location>
    <ligand>
        <name>substrate</name>
    </ligand>
</feature>
<comment type="similarity">
    <text evidence="4">Belongs to the myo-inositol oxygenase family.</text>
</comment>
<dbReference type="GO" id="GO:0019853">
    <property type="term" value="P:L-ascorbic acid biosynthetic process"/>
    <property type="evidence" value="ECO:0007669"/>
    <property type="project" value="UniProtKB-KW"/>
</dbReference>
<keyword evidence="13" id="KW-0560">Oxidoreductase</keyword>
<feature type="transmembrane region" description="Helical" evidence="22">
    <location>
        <begin position="156"/>
        <end position="178"/>
    </location>
</feature>
<dbReference type="PANTHER" id="PTHR12588:SF12">
    <property type="entry name" value="INOSITOL OXYGENASE 1"/>
    <property type="match status" value="1"/>
</dbReference>
<feature type="binding site" evidence="19">
    <location>
        <position position="403"/>
    </location>
    <ligand>
        <name>Fe cation</name>
        <dbReference type="ChEBI" id="CHEBI:24875"/>
        <label>1</label>
    </ligand>
</feature>
<evidence type="ECO:0000256" key="17">
    <source>
        <dbReference type="ARBA" id="ARBA00023242"/>
    </source>
</evidence>
<dbReference type="AlphaFoldDB" id="A0A7G2DT51"/>
<evidence type="ECO:0000256" key="9">
    <source>
        <dbReference type="ARBA" id="ARBA00022723"/>
    </source>
</evidence>
<dbReference type="InterPro" id="IPR019786">
    <property type="entry name" value="Zinc_finger_PHD-type_CS"/>
</dbReference>
<feature type="binding site" evidence="18">
    <location>
        <begin position="365"/>
        <end position="367"/>
    </location>
    <ligand>
        <name>substrate</name>
    </ligand>
</feature>
<feature type="domain" description="PHD-type" evidence="23">
    <location>
        <begin position="913"/>
        <end position="965"/>
    </location>
</feature>
<evidence type="ECO:0000256" key="22">
    <source>
        <dbReference type="SAM" id="Phobius"/>
    </source>
</evidence>
<evidence type="ECO:0000256" key="12">
    <source>
        <dbReference type="ARBA" id="ARBA00022853"/>
    </source>
</evidence>
<evidence type="ECO:0000256" key="4">
    <source>
        <dbReference type="ARBA" id="ARBA00005286"/>
    </source>
</evidence>
<evidence type="ECO:0000256" key="3">
    <source>
        <dbReference type="ARBA" id="ARBA00005167"/>
    </source>
</evidence>
<dbReference type="InterPro" id="IPR009457">
    <property type="entry name" value="THH1/TOM1/TOM3_dom"/>
</dbReference>
<feature type="binding site" evidence="19">
    <location>
        <position position="378"/>
    </location>
    <ligand>
        <name>Fe cation</name>
        <dbReference type="ChEBI" id="CHEBI:24875"/>
        <label>1</label>
    </ligand>
</feature>
<evidence type="ECO:0000256" key="19">
    <source>
        <dbReference type="PIRSR" id="PIRSR607828-2"/>
    </source>
</evidence>
<evidence type="ECO:0000256" key="15">
    <source>
        <dbReference type="ARBA" id="ARBA00023015"/>
    </source>
</evidence>
<evidence type="ECO:0000256" key="11">
    <source>
        <dbReference type="ARBA" id="ARBA00022833"/>
    </source>
</evidence>
<feature type="binding site" evidence="18">
    <location>
        <begin position="424"/>
        <end position="425"/>
    </location>
    <ligand>
        <name>substrate</name>
    </ligand>
</feature>
<dbReference type="GO" id="GO:0019310">
    <property type="term" value="P:inositol catabolic process"/>
    <property type="evidence" value="ECO:0007669"/>
    <property type="project" value="InterPro"/>
</dbReference>
<organism evidence="24 25">
    <name type="scientific">Arabidopsis thaliana</name>
    <name type="common">Mouse-ear cress</name>
    <dbReference type="NCBI Taxonomy" id="3702"/>
    <lineage>
        <taxon>Eukaryota</taxon>
        <taxon>Viridiplantae</taxon>
        <taxon>Streptophyta</taxon>
        <taxon>Embryophyta</taxon>
        <taxon>Tracheophyta</taxon>
        <taxon>Spermatophyta</taxon>
        <taxon>Magnoliopsida</taxon>
        <taxon>eudicotyledons</taxon>
        <taxon>Gunneridae</taxon>
        <taxon>Pentapetalae</taxon>
        <taxon>rosids</taxon>
        <taxon>malvids</taxon>
        <taxon>Brassicales</taxon>
        <taxon>Brassicaceae</taxon>
        <taxon>Camelineae</taxon>
        <taxon>Arabidopsis</taxon>
    </lineage>
</organism>
<evidence type="ECO:0000256" key="21">
    <source>
        <dbReference type="SAM" id="MobiDB-lite"/>
    </source>
</evidence>
<keyword evidence="12" id="KW-0156">Chromatin regulator</keyword>
<evidence type="ECO:0000256" key="7">
    <source>
        <dbReference type="ARBA" id="ARBA00022490"/>
    </source>
</evidence>
<dbReference type="SUPFAM" id="SSF109604">
    <property type="entry name" value="HD-domain/PDEase-like"/>
    <property type="match status" value="1"/>
</dbReference>
<dbReference type="Pfam" id="PF00628">
    <property type="entry name" value="PHD"/>
    <property type="match status" value="1"/>
</dbReference>
<keyword evidence="15" id="KW-0805">Transcription regulation</keyword>
<dbReference type="FunFam" id="3.30.40.10:FF:000306">
    <property type="entry name" value="PHD finger alfin-like protein"/>
    <property type="match status" value="1"/>
</dbReference>
<comment type="subcellular location">
    <subcellularLocation>
        <location evidence="2">Cytoplasm</location>
    </subcellularLocation>
    <subcellularLocation>
        <location evidence="1">Nucleus</location>
    </subcellularLocation>
</comment>
<dbReference type="Gene3D" id="3.30.40.10">
    <property type="entry name" value="Zinc/RING finger domain, C3HC4 (zinc finger)"/>
    <property type="match status" value="1"/>
</dbReference>
<dbReference type="Pfam" id="PF06454">
    <property type="entry name" value="THH1_TOM1-3_dom"/>
    <property type="match status" value="1"/>
</dbReference>
<evidence type="ECO:0000256" key="6">
    <source>
        <dbReference type="ARBA" id="ARBA00011919"/>
    </source>
</evidence>
<dbReference type="GO" id="GO:0005634">
    <property type="term" value="C:nucleus"/>
    <property type="evidence" value="ECO:0007669"/>
    <property type="project" value="UniProtKB-SubCell"/>
</dbReference>
<dbReference type="InterPro" id="IPR013083">
    <property type="entry name" value="Znf_RING/FYVE/PHD"/>
</dbReference>
<dbReference type="CDD" id="cd15613">
    <property type="entry name" value="PHD_AL_plant"/>
    <property type="match status" value="1"/>
</dbReference>
<sequence length="970" mass="111222">MMSSSAIVAFNLKEATNWWWDVNESPVWQDRIFHVLALLYGIVSVIAVIQLVRIQLRVPEYGWTTQKVFHFLNFLNMQPEILQHILLDIPSLAFFTTYALLVLFWAEIYYQARAVSTDGLRPSFFTINAVVYVIQIALWLVLWWKPVHLMVIISKMFFAGVSLFAALGFLLYGGRLFLMLQRFPVESKGRRKKLQEVGYVTTICFTCFLIRCIMMCFDAFDDAADLDVLDHPVLNFIYYLLVEILPSSLVLFILRKLPPKRDRHSDQNDAGDEIVEKNQGNGKEEETELVLDAGFEAPHTNSFGHTFRDYDAESERRRGVEEFYRVNHIGQTVDFVRKMREEYGKLNRTEMSIWECCELLNEFIDESDPDLDEPQIEHLLQTAEAIRKDYPDEDWLHLTGLIHDLGKVLLHSSFGELPQWAVVGDTFPVGCAFDESIVHHKYFKENPDYDNPSYNSKYGIYTEGCGLDNVLMSWGHDDYMYLVAKENQTTLPSAGLFIIRYHSFYALHKSEAYKHLMNNEDRENMKWLKVFNKYDLYSKSKVRVNVEEVKPYYLSLINKYFPSKLKWRVNSLGWRITRVDGLKSLDDLLAKNTTNLLVLVSGRVGSAAPLDCKHNGLFGVFVEEKAKLDCMIELDGGSLIEKSLTILLHQKETPWYLVDWFSFGWKAKIVEMLGEATGILASISDDDLHNQLWASGGWTEKTTALWASLISNWAFSNTMEGIQHPIPRTVEEVFSDFRGRRAGLIKALSTDVQKFYHQCDPEKENLCLYGLPNETWEVNLPVEEVPPELPEPALGINFARDGMQEKDWISLVAVHSDSWLISVAFYFGARFGFGKNERKRLFQMINDLPTIFEVVTGNAKQSKDQSANHNSSRSKSSGGKPRHSESHTKASKMSPPPRKEDESGDEDEDDEQGAVCGACGDNYGGDEFWICCDACEKWFHGKCVKITPAKAEHIKHYKCPSCTTSKKMKA</sequence>
<comment type="cofactor">
    <cofactor evidence="19">
        <name>Fe cation</name>
        <dbReference type="ChEBI" id="CHEBI:24875"/>
    </cofactor>
    <text evidence="19">Binds 2 iron ions per subunit.</text>
</comment>
<feature type="binding site" evidence="18">
    <location>
        <position position="308"/>
    </location>
    <ligand>
        <name>substrate</name>
    </ligand>
</feature>
<dbReference type="GO" id="GO:0042393">
    <property type="term" value="F:histone binding"/>
    <property type="evidence" value="ECO:0007669"/>
    <property type="project" value="InterPro"/>
</dbReference>
<evidence type="ECO:0000313" key="24">
    <source>
        <dbReference type="EMBL" id="CAD5312710.1"/>
    </source>
</evidence>
<dbReference type="GO" id="GO:0006325">
    <property type="term" value="P:chromatin organization"/>
    <property type="evidence" value="ECO:0007669"/>
    <property type="project" value="UniProtKB-KW"/>
</dbReference>
<keyword evidence="22" id="KW-0472">Membrane</keyword>
<gene>
    <name evidence="24" type="ORF">AT9943_LOCUS1245</name>
</gene>
<dbReference type="GO" id="GO:0008270">
    <property type="term" value="F:zinc ion binding"/>
    <property type="evidence" value="ECO:0007669"/>
    <property type="project" value="UniProtKB-KW"/>
</dbReference>
<reference evidence="24 25" key="1">
    <citation type="submission" date="2020-09" db="EMBL/GenBank/DDBJ databases">
        <authorList>
            <person name="Ashkenazy H."/>
        </authorList>
    </citation>
    <scope>NUCLEOTIDE SEQUENCE [LARGE SCALE GENOMIC DNA]</scope>
    <source>
        <strain evidence="25">cv. Cdm-0</strain>
    </source>
</reference>
<dbReference type="SUPFAM" id="SSF57903">
    <property type="entry name" value="FYVE/PHD zinc finger"/>
    <property type="match status" value="1"/>
</dbReference>
<dbReference type="InterPro" id="IPR019787">
    <property type="entry name" value="Znf_PHD-finger"/>
</dbReference>
<name>A0A7G2DT51_ARATH</name>
<dbReference type="PROSITE" id="PS01359">
    <property type="entry name" value="ZF_PHD_1"/>
    <property type="match status" value="1"/>
</dbReference>
<feature type="transmembrane region" description="Helical" evidence="22">
    <location>
        <begin position="124"/>
        <end position="144"/>
    </location>
</feature>
<evidence type="ECO:0000256" key="8">
    <source>
        <dbReference type="ARBA" id="ARBA00022644"/>
    </source>
</evidence>
<dbReference type="Pfam" id="PF12165">
    <property type="entry name" value="Alfin"/>
    <property type="match status" value="1"/>
</dbReference>
<feature type="binding site" evidence="19">
    <location>
        <position position="404"/>
    </location>
    <ligand>
        <name>Fe cation</name>
        <dbReference type="ChEBI" id="CHEBI:24875"/>
        <label>1</label>
    </ligand>
</feature>
<feature type="transmembrane region" description="Helical" evidence="22">
    <location>
        <begin position="31"/>
        <end position="56"/>
    </location>
</feature>
<feature type="binding site" evidence="19">
    <location>
        <position position="502"/>
    </location>
    <ligand>
        <name>Fe cation</name>
        <dbReference type="ChEBI" id="CHEBI:24875"/>
        <label>1</label>
    </ligand>
</feature>
<comment type="pathway">
    <text evidence="3">Polyol metabolism; myo-inositol degradation into D-glucuronate; D-glucuronate from myo-inositol: step 1/1.</text>
</comment>
<feature type="binding site" evidence="18">
    <location>
        <begin position="502"/>
        <end position="503"/>
    </location>
    <ligand>
        <name>substrate</name>
    </ligand>
</feature>
<dbReference type="GO" id="GO:0005737">
    <property type="term" value="C:cytoplasm"/>
    <property type="evidence" value="ECO:0007669"/>
    <property type="project" value="UniProtKB-SubCell"/>
</dbReference>
<dbReference type="GO" id="GO:0006355">
    <property type="term" value="P:regulation of DNA-templated transcription"/>
    <property type="evidence" value="ECO:0007669"/>
    <property type="project" value="InterPro"/>
</dbReference>
<comment type="similarity">
    <text evidence="5">Belongs to the Alfin family.</text>
</comment>
<dbReference type="PROSITE" id="PS50016">
    <property type="entry name" value="ZF_PHD_2"/>
    <property type="match status" value="1"/>
</dbReference>
<keyword evidence="7" id="KW-0963">Cytoplasm</keyword>
<evidence type="ECO:0000256" key="14">
    <source>
        <dbReference type="ARBA" id="ARBA00023004"/>
    </source>
</evidence>
<dbReference type="InterPro" id="IPR021998">
    <property type="entry name" value="Alfin_N"/>
</dbReference>
<feature type="region of interest" description="Disordered" evidence="21">
    <location>
        <begin position="261"/>
        <end position="284"/>
    </location>
</feature>
<dbReference type="PANTHER" id="PTHR12588">
    <property type="entry name" value="MYOINOSITOL OXYGENASE"/>
    <property type="match status" value="1"/>
</dbReference>
<evidence type="ECO:0000256" key="2">
    <source>
        <dbReference type="ARBA" id="ARBA00004496"/>
    </source>
</evidence>
<evidence type="ECO:0000256" key="20">
    <source>
        <dbReference type="PROSITE-ProRule" id="PRU00146"/>
    </source>
</evidence>
<evidence type="ECO:0000256" key="18">
    <source>
        <dbReference type="PIRSR" id="PIRSR607828-1"/>
    </source>
</evidence>
<dbReference type="UniPathway" id="UPA00111">
    <property type="reaction ID" value="UER00527"/>
</dbReference>
<dbReference type="Proteomes" id="UP000516314">
    <property type="component" value="Chromosome 1"/>
</dbReference>
<keyword evidence="14 19" id="KW-0408">Iron</keyword>
<dbReference type="InterPro" id="IPR007828">
    <property type="entry name" value="Inositol_oxygenase"/>
</dbReference>